<accession>G1TMJ1</accession>
<evidence type="ECO:0000256" key="12">
    <source>
        <dbReference type="SAM" id="Phobius"/>
    </source>
</evidence>
<feature type="transmembrane region" description="Helical" evidence="12">
    <location>
        <begin position="613"/>
        <end position="637"/>
    </location>
</feature>
<feature type="transmembrane region" description="Helical" evidence="12">
    <location>
        <begin position="580"/>
        <end position="601"/>
    </location>
</feature>
<dbReference type="PRINTS" id="PR00248">
    <property type="entry name" value="GPCRMGR"/>
</dbReference>
<dbReference type="InterPro" id="IPR004073">
    <property type="entry name" value="GPCR_3_vmron_rcpt_2"/>
</dbReference>
<dbReference type="InterPro" id="IPR038550">
    <property type="entry name" value="GPCR_3_9-Cys_sf"/>
</dbReference>
<dbReference type="Proteomes" id="UP000001811">
    <property type="component" value="Unplaced"/>
</dbReference>
<feature type="transmembrane region" description="Helical" evidence="12">
    <location>
        <begin position="545"/>
        <end position="568"/>
    </location>
</feature>
<feature type="chain" id="PRO_5023853331" description="G-protein coupled receptors family 3 profile domain-containing protein" evidence="13">
    <location>
        <begin position="21"/>
        <end position="805"/>
    </location>
</feature>
<dbReference type="InterPro" id="IPR000337">
    <property type="entry name" value="GPCR_3"/>
</dbReference>
<dbReference type="PROSITE" id="PS50259">
    <property type="entry name" value="G_PROTEIN_RECEP_F3_4"/>
    <property type="match status" value="1"/>
</dbReference>
<dbReference type="InterPro" id="IPR017978">
    <property type="entry name" value="GPCR_3_C"/>
</dbReference>
<feature type="transmembrane region" description="Helical" evidence="12">
    <location>
        <begin position="701"/>
        <end position="725"/>
    </location>
</feature>
<keyword evidence="7" id="KW-0297">G-protein coupled receptor</keyword>
<reference evidence="15" key="3">
    <citation type="submission" date="2025-09" db="UniProtKB">
        <authorList>
            <consortium name="Ensembl"/>
        </authorList>
    </citation>
    <scope>IDENTIFICATION</scope>
    <source>
        <strain evidence="15">Thorbecke</strain>
    </source>
</reference>
<dbReference type="SUPFAM" id="SSF53822">
    <property type="entry name" value="Periplasmic binding protein-like I"/>
    <property type="match status" value="1"/>
</dbReference>
<name>G1TMJ1_RABIT</name>
<feature type="transmembrane region" description="Helical" evidence="12">
    <location>
        <begin position="658"/>
        <end position="681"/>
    </location>
</feature>
<keyword evidence="3" id="KW-1003">Cell membrane</keyword>
<evidence type="ECO:0000313" key="16">
    <source>
        <dbReference type="Proteomes" id="UP000001811"/>
    </source>
</evidence>
<dbReference type="CDD" id="cd06365">
    <property type="entry name" value="PBP1_pheromone_receptor"/>
    <property type="match status" value="1"/>
</dbReference>
<evidence type="ECO:0000256" key="2">
    <source>
        <dbReference type="ARBA" id="ARBA00007242"/>
    </source>
</evidence>
<dbReference type="PaxDb" id="9986-ENSOCUP00000018201"/>
<evidence type="ECO:0000256" key="9">
    <source>
        <dbReference type="ARBA" id="ARBA00023170"/>
    </source>
</evidence>
<keyword evidence="16" id="KW-1185">Reference proteome</keyword>
<evidence type="ECO:0000313" key="15">
    <source>
        <dbReference type="Ensembl" id="ENSOCUP00000018201.2"/>
    </source>
</evidence>
<dbReference type="CDD" id="cd15283">
    <property type="entry name" value="7tmC_V2R_pheromone"/>
    <property type="match status" value="1"/>
</dbReference>
<keyword evidence="4 12" id="KW-0812">Transmembrane</keyword>
<feature type="transmembrane region" description="Helical" evidence="12">
    <location>
        <begin position="737"/>
        <end position="757"/>
    </location>
</feature>
<dbReference type="Gene3D" id="2.10.50.30">
    <property type="entry name" value="GPCR, family 3, nine cysteines domain"/>
    <property type="match status" value="1"/>
</dbReference>
<dbReference type="InterPro" id="IPR001828">
    <property type="entry name" value="ANF_lig-bd_rcpt"/>
</dbReference>
<keyword evidence="8 12" id="KW-0472">Membrane</keyword>
<dbReference type="Pfam" id="PF01094">
    <property type="entry name" value="ANF_receptor"/>
    <property type="match status" value="1"/>
</dbReference>
<dbReference type="PANTHER" id="PTHR24061">
    <property type="entry name" value="CALCIUM-SENSING RECEPTOR-RELATED"/>
    <property type="match status" value="1"/>
</dbReference>
<dbReference type="SMR" id="G1TMJ1"/>
<feature type="domain" description="G-protein coupled receptors family 3 profile" evidence="14">
    <location>
        <begin position="543"/>
        <end position="805"/>
    </location>
</feature>
<dbReference type="PRINTS" id="PR01535">
    <property type="entry name" value="VOMERONASL2R"/>
</dbReference>
<sequence>TMCWLLNTQLFLTILGLEKSHNLSVFYSSNYQYVLAFVFAIEEINRNPYLLPNISLGFDLYNALHSEKRTLESCLMWLSGLGKVIPNYSCVREGKSVAVTVGTTWAISAQMGTLLELYKYPQLTYGSFDPILSDRSQFPSIYQMAPRNTALALGMVRLMLHFGWTWVGLAISEDMKGIQFLWDLTGEMDKNGICVAFVEMIPITERAYFSLAWQYHYRIRDSSANVVVIYGDSDSLLGLSFSTWNILMTGKVWITTSQWDFVFSDSYSLLDSFHGTLTFSQSHKEIPGFKQFLQGVNPAKYPQDFYLAKLWFLHFHCLLSETDCGKLESCPPNVSLESLPLHTFHMTTSDGSYYVYNAVHAVAQTLHELLFHLSEMQSPGHGEKPVVHPWQLHSILKRVQFNNSAGDQIILDQQATPVEEYDILNFWNFPDGLGLQVRVGHFVPLAPRDQDFSIHEELIDWAFEFKETPRSLCSKNCGPGFRQSPQEGKAACCFECTPCPEREISNDTDMKQCIKCLDDQYPNSKRDHCLPKVVTFLAYEDPVGMVLACAALSLSILTAVVLGVFVKHRDTPIVKANNRTLSYILLLSLILCFLCPLFFIGQPNTATCILQQMTFGVLFTVAVSTVLAKTITVVLAFKSTMPGMKMRQWLLSGAPNSIIPLCSLVQVTFGVVWMVIAPPFIDTDAHSEPTLLIMVCNKGSVIMFYIFLGYLGSLAMGSFTLAFLARSLPDTFNEAKFLTFSMLVFCSVWIAFLPVYNSTKGKFMVAVEVFSILASSAGLLVCIFAPKCYFILLKSERNILPGSRI</sequence>
<dbReference type="GeneTree" id="ENSGT00950000183069"/>
<evidence type="ECO:0000256" key="11">
    <source>
        <dbReference type="ARBA" id="ARBA00023224"/>
    </source>
</evidence>
<dbReference type="Bgee" id="ENSOCUG00000026110">
    <property type="expression patterns" value="Expressed in liver"/>
</dbReference>
<evidence type="ECO:0000256" key="10">
    <source>
        <dbReference type="ARBA" id="ARBA00023180"/>
    </source>
</evidence>
<dbReference type="Gene3D" id="3.40.50.2300">
    <property type="match status" value="2"/>
</dbReference>
<dbReference type="PANTHER" id="PTHR24061:SF545">
    <property type="entry name" value="VOMERONASAL 2, RECEPTOR 118-RELATED"/>
    <property type="match status" value="1"/>
</dbReference>
<reference evidence="15 16" key="1">
    <citation type="journal article" date="2011" name="Nature">
        <title>A high-resolution map of human evolutionary constraint using 29 mammals.</title>
        <authorList>
            <person name="Lindblad-Toh K."/>
            <person name="Garber M."/>
            <person name="Zuk O."/>
            <person name="Lin M.F."/>
            <person name="Parker B.J."/>
            <person name="Washietl S."/>
            <person name="Kheradpour P."/>
            <person name="Ernst J."/>
            <person name="Jordan G."/>
            <person name="Mauceli E."/>
            <person name="Ward L.D."/>
            <person name="Lowe C.B."/>
            <person name="Holloway A.K."/>
            <person name="Clamp M."/>
            <person name="Gnerre S."/>
            <person name="Alfoldi J."/>
            <person name="Beal K."/>
            <person name="Chang J."/>
            <person name="Clawson H."/>
            <person name="Cuff J."/>
            <person name="Di Palma F."/>
            <person name="Fitzgerald S."/>
            <person name="Flicek P."/>
            <person name="Guttman M."/>
            <person name="Hubisz M.J."/>
            <person name="Jaffe D.B."/>
            <person name="Jungreis I."/>
            <person name="Kent W.J."/>
            <person name="Kostka D."/>
            <person name="Lara M."/>
            <person name="Martins A.L."/>
            <person name="Massingham T."/>
            <person name="Moltke I."/>
            <person name="Raney B.J."/>
            <person name="Rasmussen M.D."/>
            <person name="Robinson J."/>
            <person name="Stark A."/>
            <person name="Vilella A.J."/>
            <person name="Wen J."/>
            <person name="Xie X."/>
            <person name="Zody M.C."/>
            <person name="Baldwin J."/>
            <person name="Bloom T."/>
            <person name="Chin C.W."/>
            <person name="Heiman D."/>
            <person name="Nicol R."/>
            <person name="Nusbaum C."/>
            <person name="Young S."/>
            <person name="Wilkinson J."/>
            <person name="Worley K.C."/>
            <person name="Kovar C.L."/>
            <person name="Muzny D.M."/>
            <person name="Gibbs R.A."/>
            <person name="Cree A."/>
            <person name="Dihn H.H."/>
            <person name="Fowler G."/>
            <person name="Jhangiani S."/>
            <person name="Joshi V."/>
            <person name="Lee S."/>
            <person name="Lewis L.R."/>
            <person name="Nazareth L.V."/>
            <person name="Okwuonu G."/>
            <person name="Santibanez J."/>
            <person name="Warren W.C."/>
            <person name="Mardis E.R."/>
            <person name="Weinstock G.M."/>
            <person name="Wilson R.K."/>
            <person name="Delehaunty K."/>
            <person name="Dooling D."/>
            <person name="Fronik C."/>
            <person name="Fulton L."/>
            <person name="Fulton B."/>
            <person name="Graves T."/>
            <person name="Minx P."/>
            <person name="Sodergren E."/>
            <person name="Birney E."/>
            <person name="Margulies E.H."/>
            <person name="Herrero J."/>
            <person name="Green E.D."/>
            <person name="Haussler D."/>
            <person name="Siepel A."/>
            <person name="Goldman N."/>
            <person name="Pollard K.S."/>
            <person name="Pedersen J.S."/>
            <person name="Lander E.S."/>
            <person name="Kellis M."/>
        </authorList>
    </citation>
    <scope>NUCLEOTIDE SEQUENCE [LARGE SCALE GENOMIC DNA]</scope>
    <source>
        <strain evidence="16">Thorbecke</strain>
    </source>
</reference>
<evidence type="ECO:0000256" key="4">
    <source>
        <dbReference type="ARBA" id="ARBA00022692"/>
    </source>
</evidence>
<dbReference type="AlphaFoldDB" id="G1TMJ1"/>
<evidence type="ECO:0000256" key="13">
    <source>
        <dbReference type="SAM" id="SignalP"/>
    </source>
</evidence>
<reference evidence="15" key="2">
    <citation type="submission" date="2025-08" db="UniProtKB">
        <authorList>
            <consortium name="Ensembl"/>
        </authorList>
    </citation>
    <scope>IDENTIFICATION</scope>
    <source>
        <strain evidence="15">Thorbecke</strain>
    </source>
</reference>
<feature type="signal peptide" evidence="13">
    <location>
        <begin position="1"/>
        <end position="20"/>
    </location>
</feature>
<dbReference type="Pfam" id="PF07562">
    <property type="entry name" value="NCD3G"/>
    <property type="match status" value="1"/>
</dbReference>
<evidence type="ECO:0000256" key="3">
    <source>
        <dbReference type="ARBA" id="ARBA00022475"/>
    </source>
</evidence>
<feature type="transmembrane region" description="Helical" evidence="12">
    <location>
        <begin position="763"/>
        <end position="785"/>
    </location>
</feature>
<dbReference type="HOGENOM" id="CLU_005389_5_0_1"/>
<evidence type="ECO:0000256" key="8">
    <source>
        <dbReference type="ARBA" id="ARBA00023136"/>
    </source>
</evidence>
<dbReference type="InParanoid" id="G1TMJ1"/>
<keyword evidence="6 12" id="KW-1133">Transmembrane helix</keyword>
<evidence type="ECO:0000256" key="1">
    <source>
        <dbReference type="ARBA" id="ARBA00004651"/>
    </source>
</evidence>
<evidence type="ECO:0000256" key="7">
    <source>
        <dbReference type="ARBA" id="ARBA00023040"/>
    </source>
</evidence>
<keyword evidence="5 13" id="KW-0732">Signal</keyword>
<dbReference type="GO" id="GO:0005886">
    <property type="term" value="C:plasma membrane"/>
    <property type="evidence" value="ECO:0007669"/>
    <property type="project" value="UniProtKB-SubCell"/>
</dbReference>
<dbReference type="Pfam" id="PF00003">
    <property type="entry name" value="7tm_3"/>
    <property type="match status" value="1"/>
</dbReference>
<proteinExistence type="inferred from homology"/>
<organism evidence="15 16">
    <name type="scientific">Oryctolagus cuniculus</name>
    <name type="common">Rabbit</name>
    <dbReference type="NCBI Taxonomy" id="9986"/>
    <lineage>
        <taxon>Eukaryota</taxon>
        <taxon>Metazoa</taxon>
        <taxon>Chordata</taxon>
        <taxon>Craniata</taxon>
        <taxon>Vertebrata</taxon>
        <taxon>Euteleostomi</taxon>
        <taxon>Mammalia</taxon>
        <taxon>Eutheria</taxon>
        <taxon>Euarchontoglires</taxon>
        <taxon>Glires</taxon>
        <taxon>Lagomorpha</taxon>
        <taxon>Leporidae</taxon>
        <taxon>Oryctolagus</taxon>
    </lineage>
</organism>
<dbReference type="InterPro" id="IPR011500">
    <property type="entry name" value="GPCR_3_9-Cys_dom"/>
</dbReference>
<dbReference type="InterPro" id="IPR000068">
    <property type="entry name" value="GPCR_3_Ca_sens_rcpt-rel"/>
</dbReference>
<evidence type="ECO:0000259" key="14">
    <source>
        <dbReference type="PROSITE" id="PS50259"/>
    </source>
</evidence>
<dbReference type="FunFam" id="3.40.50.2300:FF:000024">
    <property type="entry name" value="Vomeronasal 2, receptor 73"/>
    <property type="match status" value="1"/>
</dbReference>
<dbReference type="InterPro" id="IPR028082">
    <property type="entry name" value="Peripla_BP_I"/>
</dbReference>
<keyword evidence="9" id="KW-0675">Receptor</keyword>
<protein>
    <recommendedName>
        <fullName evidence="14">G-protein coupled receptors family 3 profile domain-containing protein</fullName>
    </recommendedName>
</protein>
<evidence type="ECO:0000256" key="5">
    <source>
        <dbReference type="ARBA" id="ARBA00022729"/>
    </source>
</evidence>
<dbReference type="Ensembl" id="ENSOCUT00000024058.2">
    <property type="protein sequence ID" value="ENSOCUP00000018201.2"/>
    <property type="gene ID" value="ENSOCUG00000026110.2"/>
</dbReference>
<evidence type="ECO:0000256" key="6">
    <source>
        <dbReference type="ARBA" id="ARBA00022989"/>
    </source>
</evidence>
<dbReference type="FunFam" id="2.10.50.30:FF:000002">
    <property type="entry name" value="Vomeronasal 2 receptor, h1"/>
    <property type="match status" value="1"/>
</dbReference>
<comment type="subcellular location">
    <subcellularLocation>
        <location evidence="1">Cell membrane</location>
        <topology evidence="1">Multi-pass membrane protein</topology>
    </subcellularLocation>
</comment>
<dbReference type="eggNOG" id="KOG1056">
    <property type="taxonomic scope" value="Eukaryota"/>
</dbReference>
<comment type="similarity">
    <text evidence="2">Belongs to the G-protein coupled receptor 3 family.</text>
</comment>
<keyword evidence="10" id="KW-0325">Glycoprotein</keyword>
<keyword evidence="11" id="KW-0807">Transducer</keyword>
<dbReference type="GO" id="GO:0004930">
    <property type="term" value="F:G protein-coupled receptor activity"/>
    <property type="evidence" value="ECO:0007669"/>
    <property type="project" value="UniProtKB-KW"/>
</dbReference>